<comment type="similarity">
    <text evidence="1">Belongs to the SMP-30/CGR1 family.</text>
</comment>
<dbReference type="EMBL" id="JBDIVE010000001">
    <property type="protein sequence ID" value="MEN3066947.1"/>
    <property type="molecule type" value="Genomic_DNA"/>
</dbReference>
<dbReference type="GO" id="GO:0016787">
    <property type="term" value="F:hydrolase activity"/>
    <property type="evidence" value="ECO:0007669"/>
    <property type="project" value="UniProtKB-KW"/>
</dbReference>
<protein>
    <submittedName>
        <fullName evidence="3">SMP-30/gluconolactonase/LRE family protein</fullName>
        <ecNumber evidence="3">3.1.1.99</ecNumber>
    </submittedName>
</protein>
<name>A0ABU9YTB3_9RHOO</name>
<comment type="caution">
    <text evidence="3">The sequence shown here is derived from an EMBL/GenBank/DDBJ whole genome shotgun (WGS) entry which is preliminary data.</text>
</comment>
<feature type="domain" description="SMP-30/Gluconolactonase/LRE-like region" evidence="2">
    <location>
        <begin position="24"/>
        <end position="270"/>
    </location>
</feature>
<dbReference type="Pfam" id="PF08450">
    <property type="entry name" value="SGL"/>
    <property type="match status" value="1"/>
</dbReference>
<evidence type="ECO:0000313" key="3">
    <source>
        <dbReference type="EMBL" id="MEN3066947.1"/>
    </source>
</evidence>
<dbReference type="SUPFAM" id="SSF63829">
    <property type="entry name" value="Calcium-dependent phosphotriesterase"/>
    <property type="match status" value="1"/>
</dbReference>
<evidence type="ECO:0000259" key="2">
    <source>
        <dbReference type="Pfam" id="PF08450"/>
    </source>
</evidence>
<evidence type="ECO:0000256" key="1">
    <source>
        <dbReference type="ARBA" id="ARBA00008853"/>
    </source>
</evidence>
<dbReference type="PANTHER" id="PTHR10907:SF47">
    <property type="entry name" value="REGUCALCIN"/>
    <property type="match status" value="1"/>
</dbReference>
<dbReference type="InterPro" id="IPR011042">
    <property type="entry name" value="6-blade_b-propeller_TolB-like"/>
</dbReference>
<dbReference type="InterPro" id="IPR013658">
    <property type="entry name" value="SGL"/>
</dbReference>
<evidence type="ECO:0000313" key="4">
    <source>
        <dbReference type="Proteomes" id="UP001410394"/>
    </source>
</evidence>
<dbReference type="PANTHER" id="PTHR10907">
    <property type="entry name" value="REGUCALCIN"/>
    <property type="match status" value="1"/>
</dbReference>
<dbReference type="RefSeq" id="WP_345917717.1">
    <property type="nucleotide sequence ID" value="NZ_JBDIVE010000001.1"/>
</dbReference>
<proteinExistence type="inferred from homology"/>
<dbReference type="Proteomes" id="UP001410394">
    <property type="component" value="Unassembled WGS sequence"/>
</dbReference>
<dbReference type="Gene3D" id="2.120.10.30">
    <property type="entry name" value="TolB, C-terminal domain"/>
    <property type="match status" value="1"/>
</dbReference>
<dbReference type="PRINTS" id="PR01790">
    <property type="entry name" value="SMP30FAMILY"/>
</dbReference>
<dbReference type="EC" id="3.1.1.99" evidence="3"/>
<keyword evidence="3" id="KW-0378">Hydrolase</keyword>
<keyword evidence="4" id="KW-1185">Reference proteome</keyword>
<organism evidence="3 4">
    <name type="scientific">Uliginosibacterium sediminicola</name>
    <dbReference type="NCBI Taxonomy" id="2024550"/>
    <lineage>
        <taxon>Bacteria</taxon>
        <taxon>Pseudomonadati</taxon>
        <taxon>Pseudomonadota</taxon>
        <taxon>Betaproteobacteria</taxon>
        <taxon>Rhodocyclales</taxon>
        <taxon>Zoogloeaceae</taxon>
        <taxon>Uliginosibacterium</taxon>
    </lineage>
</organism>
<dbReference type="InterPro" id="IPR005511">
    <property type="entry name" value="SMP-30"/>
</dbReference>
<reference evidence="3 4" key="1">
    <citation type="journal article" date="2018" name="Int. J. Syst. Evol. Microbiol.">
        <title>Uliginosibacterium sediminicola sp. nov., isolated from freshwater sediment.</title>
        <authorList>
            <person name="Hwang W.M."/>
            <person name="Kim S.M."/>
            <person name="Kang K."/>
            <person name="Ahn T.Y."/>
        </authorList>
    </citation>
    <scope>NUCLEOTIDE SEQUENCE [LARGE SCALE GENOMIC DNA]</scope>
    <source>
        <strain evidence="3 4">M1-21</strain>
    </source>
</reference>
<gene>
    <name evidence="3" type="ORF">ABDB84_00565</name>
</gene>
<sequence>MSTRHIEHIISSAAVVALPFTSLCGESPIWSVAEQCFYWVDIPGKRIHRWDMRSEQSQSWQVEEEIGCIALRQGGGLIAAAETGIFDVDLSAPAAVLSRRVSIEHPQPNMRFNDGHCDRLGRLWVSTFMTPTDKLPVGALFRYTPEGLSAPQLPGFMTPNGSAFSPDNRKLYISDSHADVRKVWVVDFDLAAGALGERRLFIDMSPYAGRPDGATIDTDGCYWVAGIDDGCIMRFTPQGKLDRIVRVPMRSPTMCSFGGPDMRQMLITSLQRKGAIESGDVHAGQVVLIDPKAQGIAEVPFAA</sequence>
<accession>A0ABU9YTB3</accession>